<keyword evidence="2" id="KW-0812">Transmembrane</keyword>
<proteinExistence type="predicted"/>
<evidence type="ECO:0000313" key="3">
    <source>
        <dbReference type="EMBL" id="KAL1302352.1"/>
    </source>
</evidence>
<evidence type="ECO:0000256" key="1">
    <source>
        <dbReference type="SAM" id="MobiDB-lite"/>
    </source>
</evidence>
<evidence type="ECO:0000313" key="4">
    <source>
        <dbReference type="Proteomes" id="UP001562354"/>
    </source>
</evidence>
<dbReference type="PANTHER" id="PTHR39218">
    <property type="entry name" value="OXIDOREDUCTASE 14 KDA SUBUNIT, PUTATIVE (AFU_ORTHOLOGUE AFUA_1G12110)-RELATED"/>
    <property type="match status" value="1"/>
</dbReference>
<dbReference type="Proteomes" id="UP001562354">
    <property type="component" value="Unassembled WGS sequence"/>
</dbReference>
<dbReference type="GeneID" id="95976460"/>
<keyword evidence="2" id="KW-0472">Membrane</keyword>
<sequence>MVHKALFWGGMGVIVRIWQLGIEMRPFLARQAMWAYPVYAGVGASFGYWLQGVEDGQMRILARTKERLLEKRARRDAQITHPPTEYQKNKDGLFASARTHTEVSYDAPAHTEKTAAAS</sequence>
<comment type="caution">
    <text evidence="3">The sequence shown here is derived from an EMBL/GenBank/DDBJ whole genome shotgun (WGS) entry which is preliminary data.</text>
</comment>
<gene>
    <name evidence="3" type="ORF">AAFC00_002758</name>
</gene>
<name>A0ABR3P863_9PEZI</name>
<accession>A0ABR3P863</accession>
<feature type="region of interest" description="Disordered" evidence="1">
    <location>
        <begin position="73"/>
        <end position="92"/>
    </location>
</feature>
<keyword evidence="4" id="KW-1185">Reference proteome</keyword>
<reference evidence="3 4" key="1">
    <citation type="submission" date="2024-07" db="EMBL/GenBank/DDBJ databases">
        <title>Draft sequence of the Neodothiora populina.</title>
        <authorList>
            <person name="Drown D.D."/>
            <person name="Schuette U.S."/>
            <person name="Buechlein A.B."/>
            <person name="Rusch D.R."/>
            <person name="Winton L.W."/>
            <person name="Adams G.A."/>
        </authorList>
    </citation>
    <scope>NUCLEOTIDE SEQUENCE [LARGE SCALE GENOMIC DNA]</scope>
    <source>
        <strain evidence="3 4">CPC 39397</strain>
    </source>
</reference>
<dbReference type="EMBL" id="JBFMKM010000012">
    <property type="protein sequence ID" value="KAL1302352.1"/>
    <property type="molecule type" value="Genomic_DNA"/>
</dbReference>
<organism evidence="3 4">
    <name type="scientific">Neodothiora populina</name>
    <dbReference type="NCBI Taxonomy" id="2781224"/>
    <lineage>
        <taxon>Eukaryota</taxon>
        <taxon>Fungi</taxon>
        <taxon>Dikarya</taxon>
        <taxon>Ascomycota</taxon>
        <taxon>Pezizomycotina</taxon>
        <taxon>Dothideomycetes</taxon>
        <taxon>Dothideomycetidae</taxon>
        <taxon>Dothideales</taxon>
        <taxon>Dothioraceae</taxon>
        <taxon>Neodothiora</taxon>
    </lineage>
</organism>
<keyword evidence="2" id="KW-1133">Transmembrane helix</keyword>
<evidence type="ECO:0000256" key="2">
    <source>
        <dbReference type="SAM" id="Phobius"/>
    </source>
</evidence>
<feature type="transmembrane region" description="Helical" evidence="2">
    <location>
        <begin position="6"/>
        <end position="22"/>
    </location>
</feature>
<protein>
    <submittedName>
        <fullName evidence="3">Uncharacterized protein</fullName>
    </submittedName>
</protein>
<dbReference type="RefSeq" id="XP_069198628.1">
    <property type="nucleotide sequence ID" value="XM_069342121.1"/>
</dbReference>
<dbReference type="PANTHER" id="PTHR39218:SF1">
    <property type="entry name" value="OXIDOREDUCTASE 14 KDA SUBUNIT, PUTATIVE (AFU_ORTHOLOGUE AFUA_1G12110)-RELATED"/>
    <property type="match status" value="1"/>
</dbReference>
<feature type="transmembrane region" description="Helical" evidence="2">
    <location>
        <begin position="34"/>
        <end position="50"/>
    </location>
</feature>